<proteinExistence type="predicted"/>
<dbReference type="Pfam" id="PF14912">
    <property type="entry name" value="THEG"/>
    <property type="match status" value="2"/>
</dbReference>
<reference evidence="3" key="1">
    <citation type="submission" date="2020-03" db="EMBL/GenBank/DDBJ databases">
        <authorList>
            <person name="Weist P."/>
        </authorList>
    </citation>
    <scope>NUCLEOTIDE SEQUENCE</scope>
</reference>
<feature type="region of interest" description="Disordered" evidence="2">
    <location>
        <begin position="70"/>
        <end position="89"/>
    </location>
</feature>
<sequence>MSLSLNSVPLFALQSVSSTVSSASRAARVSQRLVQLSLPRLRKSTNVCSELGRPEESVWTVSRAARRATPSSRVETLATPKQLSKDDVSPREAEWRRNYVLFP</sequence>
<feature type="compositionally biased region" description="Polar residues" evidence="2">
    <location>
        <begin position="70"/>
        <end position="82"/>
    </location>
</feature>
<evidence type="ECO:0000313" key="4">
    <source>
        <dbReference type="Proteomes" id="UP001153269"/>
    </source>
</evidence>
<keyword evidence="4" id="KW-1185">Reference proteome</keyword>
<dbReference type="InterPro" id="IPR006623">
    <property type="entry name" value="THEG"/>
</dbReference>
<gene>
    <name evidence="3" type="ORF">PLEPLA_LOCUS43509</name>
</gene>
<dbReference type="PANTHER" id="PTHR15901">
    <property type="entry name" value="TESTICULAR HAPLOID EXPRESSED GENE PROTEIN"/>
    <property type="match status" value="1"/>
</dbReference>
<comment type="caution">
    <text evidence="3">The sequence shown here is derived from an EMBL/GenBank/DDBJ whole genome shotgun (WGS) entry which is preliminary data.</text>
</comment>
<dbReference type="InterPro" id="IPR042401">
    <property type="entry name" value="SPMAP2-like"/>
</dbReference>
<evidence type="ECO:0000256" key="2">
    <source>
        <dbReference type="SAM" id="MobiDB-lite"/>
    </source>
</evidence>
<evidence type="ECO:0000313" key="3">
    <source>
        <dbReference type="EMBL" id="CAB1455728.1"/>
    </source>
</evidence>
<name>A0A9N7Z4X9_PLEPL</name>
<dbReference type="SMART" id="SM00705">
    <property type="entry name" value="THEG"/>
    <property type="match status" value="2"/>
</dbReference>
<dbReference type="EMBL" id="CADEAL010004269">
    <property type="protein sequence ID" value="CAB1455728.1"/>
    <property type="molecule type" value="Genomic_DNA"/>
</dbReference>
<protein>
    <submittedName>
        <fullName evidence="3">Uncharacterized protein</fullName>
    </submittedName>
</protein>
<keyword evidence="1" id="KW-0677">Repeat</keyword>
<organism evidence="3 4">
    <name type="scientific">Pleuronectes platessa</name>
    <name type="common">European plaice</name>
    <dbReference type="NCBI Taxonomy" id="8262"/>
    <lineage>
        <taxon>Eukaryota</taxon>
        <taxon>Metazoa</taxon>
        <taxon>Chordata</taxon>
        <taxon>Craniata</taxon>
        <taxon>Vertebrata</taxon>
        <taxon>Euteleostomi</taxon>
        <taxon>Actinopterygii</taxon>
        <taxon>Neopterygii</taxon>
        <taxon>Teleostei</taxon>
        <taxon>Neoteleostei</taxon>
        <taxon>Acanthomorphata</taxon>
        <taxon>Carangaria</taxon>
        <taxon>Pleuronectiformes</taxon>
        <taxon>Pleuronectoidei</taxon>
        <taxon>Pleuronectidae</taxon>
        <taxon>Pleuronectes</taxon>
    </lineage>
</organism>
<evidence type="ECO:0000256" key="1">
    <source>
        <dbReference type="ARBA" id="ARBA00022737"/>
    </source>
</evidence>
<dbReference type="PANTHER" id="PTHR15901:SF15">
    <property type="entry name" value="TESTICULAR HAPLOID EXPRESSED GENE PROTEIN-LIKE"/>
    <property type="match status" value="1"/>
</dbReference>
<dbReference type="Proteomes" id="UP001153269">
    <property type="component" value="Unassembled WGS sequence"/>
</dbReference>
<accession>A0A9N7Z4X9</accession>
<dbReference type="AlphaFoldDB" id="A0A9N7Z4X9"/>